<evidence type="ECO:0000256" key="4">
    <source>
        <dbReference type="ARBA" id="ARBA00022833"/>
    </source>
</evidence>
<dbReference type="RefSeq" id="WP_235294402.1">
    <property type="nucleotide sequence ID" value="NZ_BSOH01000015.1"/>
</dbReference>
<evidence type="ECO:0000256" key="5">
    <source>
        <dbReference type="ARBA" id="ARBA00023049"/>
    </source>
</evidence>
<feature type="domain" description="Peptidase M4" evidence="6">
    <location>
        <begin position="356"/>
        <end position="449"/>
    </location>
</feature>
<name>A0AA37SU37_9BACT</name>
<organism evidence="8 9">
    <name type="scientific">Portibacter lacus</name>
    <dbReference type="NCBI Taxonomy" id="1099794"/>
    <lineage>
        <taxon>Bacteria</taxon>
        <taxon>Pseudomonadati</taxon>
        <taxon>Bacteroidota</taxon>
        <taxon>Saprospiria</taxon>
        <taxon>Saprospirales</taxon>
        <taxon>Haliscomenobacteraceae</taxon>
        <taxon>Portibacter</taxon>
    </lineage>
</organism>
<dbReference type="PANTHER" id="PTHR33794">
    <property type="entry name" value="BACILLOLYSIN"/>
    <property type="match status" value="1"/>
</dbReference>
<feature type="domain" description="Peptidase M4 C-terminal" evidence="7">
    <location>
        <begin position="453"/>
        <end position="656"/>
    </location>
</feature>
<dbReference type="Gene3D" id="2.60.40.2030">
    <property type="match status" value="1"/>
</dbReference>
<reference evidence="8" key="2">
    <citation type="submission" date="2023-01" db="EMBL/GenBank/DDBJ databases">
        <title>Draft genome sequence of Portibacter lacus strain NBRC 108769.</title>
        <authorList>
            <person name="Sun Q."/>
            <person name="Mori K."/>
        </authorList>
    </citation>
    <scope>NUCLEOTIDE SEQUENCE</scope>
    <source>
        <strain evidence="8">NBRC 108769</strain>
    </source>
</reference>
<sequence length="1257" mass="137697">MKYFWIILFSSISLSITAQRERILSDLKIKYEVSEVHFNEELNTPSTIFLSKRSKLLSLAPIKVVSELYNIDLKELEHSKTTKLGADLEIIRFKRFIQGIPVAHGEYTVLTSHGENQSIFSEHYEVSSTESSDLMSGDEALQCVLPKLNSGLFSWEATESLLKNRDLNINQKKALEQALIDDMPHGEKVWVKDFNRKSGQLELAYEFTIESVSPAFRDKVFVSAKDGRILLRDPQLKHGIGDTRYSGRKSFPTTTLSINSYELKGTESVSGIFCETRSLEGLGGLPVSSPAIIALSEAILDGDEDDPCLTDDMGQTIAEFGDDEWDLNEHKKVPFDGTLRTCCPTYVPTQCSEVRNDDIALDAQWGASMVARYWKDIHNRNGYDDEGSDLLSFVHHGEAYENASWNGLYMKYGDGSYQSGQNSGANPLTLFGPLVSLDAVAHEIGHGICTSTSDLVYVGESGAMNEGFSDIWAAAIEQYTLDFVDGTLDFIPWGIAEQADERDMGNYNNASARALRWMDHPPAENNPDTYGAGTWWQDPDCASPNVANDFCGVHFNSGVLNKWFYLLTEGSGKAMSPGLGKPAFDDEVNDKGDVYSVDGIGMRKSEKITYGAELLLLPNARFADMRVASIAVARALYGPCSNEEEQTTSAWYAVGVGNDFGNCGPTIEFNKFNITQVSESSSEAGCEAEKLIELEIASFMANATINFQTGGNAIRGEDFDLVTTSLSFAGSENKVLQIKIYDDKVEEGNDTIVLSFNDGVFSDSETIIIINDDGIPAVGASVVLLSETFDVDDLSWTAELVNPTSMFTSWYVDSGDSNQAHVSIDGASGSPSYNQAFESNVRLKSPEINAIGRKNIEITFDWEAGGERDLVDPSAIFDYGTFQISYDGFDWIDIADFVGTPESGGQISASGTYSMIHPELDNHNFLLGFEWQNDALNGGSFSFKIDNVVVTGEGLEIESEIGGTMSAIVPAKERIGFISIADSEVIAIIEEAKNDLGCTSFSVQSNDLENGMVESDCKSRGSKVFNMETENAVDSILVTLFYKESEIDGWENAAVLNILLVASNDISNEGLGSLIVDNADILVDDQRSGGEGYITYTFWTSSEYKTLALTDRPAIPRNLMVMNVDDIGNLSLRNQIENACEGDTIRFDINLSGDSIIFTSGEIPLDQSLVIIGNGMEETILSGNAANRIFQVFDNINVTLKDLKISRGSSSLNGGGIYNQGRLTLDNVSLEENYEGVVKHAITNEGDIIIKGVVRVK</sequence>
<dbReference type="Pfam" id="PF02868">
    <property type="entry name" value="Peptidase_M4_C"/>
    <property type="match status" value="1"/>
</dbReference>
<evidence type="ECO:0000259" key="7">
    <source>
        <dbReference type="Pfam" id="PF02868"/>
    </source>
</evidence>
<keyword evidence="9" id="KW-1185">Reference proteome</keyword>
<dbReference type="InterPro" id="IPR011050">
    <property type="entry name" value="Pectin_lyase_fold/virulence"/>
</dbReference>
<accession>A0AA37SU37</accession>
<dbReference type="Gene3D" id="3.10.170.10">
    <property type="match status" value="1"/>
</dbReference>
<dbReference type="InterPro" id="IPR038081">
    <property type="entry name" value="CalX-like_sf"/>
</dbReference>
<evidence type="ECO:0000256" key="2">
    <source>
        <dbReference type="ARBA" id="ARBA00022723"/>
    </source>
</evidence>
<dbReference type="SUPFAM" id="SSF51126">
    <property type="entry name" value="Pectin lyase-like"/>
    <property type="match status" value="1"/>
</dbReference>
<keyword evidence="1" id="KW-0645">Protease</keyword>
<dbReference type="GO" id="GO:0046872">
    <property type="term" value="F:metal ion binding"/>
    <property type="evidence" value="ECO:0007669"/>
    <property type="project" value="UniProtKB-KW"/>
</dbReference>
<dbReference type="EMBL" id="BSOH01000015">
    <property type="protein sequence ID" value="GLR18168.1"/>
    <property type="molecule type" value="Genomic_DNA"/>
</dbReference>
<evidence type="ECO:0008006" key="10">
    <source>
        <dbReference type="Google" id="ProtNLM"/>
    </source>
</evidence>
<keyword evidence="3" id="KW-0378">Hydrolase</keyword>
<dbReference type="GO" id="GO:0006508">
    <property type="term" value="P:proteolysis"/>
    <property type="evidence" value="ECO:0007669"/>
    <property type="project" value="UniProtKB-KW"/>
</dbReference>
<keyword evidence="4" id="KW-0862">Zinc</keyword>
<proteinExistence type="predicted"/>
<evidence type="ECO:0000256" key="1">
    <source>
        <dbReference type="ARBA" id="ARBA00022670"/>
    </source>
</evidence>
<dbReference type="CDD" id="cd09597">
    <property type="entry name" value="M4_TLP"/>
    <property type="match status" value="1"/>
</dbReference>
<keyword evidence="5" id="KW-0482">Metalloprotease</keyword>
<dbReference type="InterPro" id="IPR050728">
    <property type="entry name" value="Zinc_Metalloprotease_M4"/>
</dbReference>
<dbReference type="InterPro" id="IPR001570">
    <property type="entry name" value="Peptidase_M4_C_domain"/>
</dbReference>
<dbReference type="SUPFAM" id="SSF55486">
    <property type="entry name" value="Metalloproteases ('zincins'), catalytic domain"/>
    <property type="match status" value="1"/>
</dbReference>
<dbReference type="Proteomes" id="UP001156666">
    <property type="component" value="Unassembled WGS sequence"/>
</dbReference>
<evidence type="ECO:0000259" key="6">
    <source>
        <dbReference type="Pfam" id="PF01447"/>
    </source>
</evidence>
<keyword evidence="2" id="KW-0479">Metal-binding</keyword>
<dbReference type="AlphaFoldDB" id="A0AA37SU37"/>
<dbReference type="PANTHER" id="PTHR33794:SF1">
    <property type="entry name" value="BACILLOLYSIN"/>
    <property type="match status" value="1"/>
</dbReference>
<dbReference type="InterPro" id="IPR013856">
    <property type="entry name" value="Peptidase_M4_domain"/>
</dbReference>
<comment type="caution">
    <text evidence="8">The sequence shown here is derived from an EMBL/GenBank/DDBJ whole genome shotgun (WGS) entry which is preliminary data.</text>
</comment>
<dbReference type="GO" id="GO:0004222">
    <property type="term" value="F:metalloendopeptidase activity"/>
    <property type="evidence" value="ECO:0007669"/>
    <property type="project" value="InterPro"/>
</dbReference>
<protein>
    <recommendedName>
        <fullName evidence="10">Peptidase M4 family protein</fullName>
    </recommendedName>
</protein>
<evidence type="ECO:0000313" key="9">
    <source>
        <dbReference type="Proteomes" id="UP001156666"/>
    </source>
</evidence>
<evidence type="ECO:0000256" key="3">
    <source>
        <dbReference type="ARBA" id="ARBA00022801"/>
    </source>
</evidence>
<dbReference type="Gene3D" id="1.10.390.10">
    <property type="entry name" value="Neutral Protease Domain 2"/>
    <property type="match status" value="1"/>
</dbReference>
<evidence type="ECO:0000313" key="8">
    <source>
        <dbReference type="EMBL" id="GLR18168.1"/>
    </source>
</evidence>
<dbReference type="InterPro" id="IPR027268">
    <property type="entry name" value="Peptidase_M4/M1_CTD_sf"/>
</dbReference>
<dbReference type="Pfam" id="PF01447">
    <property type="entry name" value="Peptidase_M4"/>
    <property type="match status" value="1"/>
</dbReference>
<gene>
    <name evidence="8" type="ORF">GCM10007940_27830</name>
</gene>
<reference evidence="8" key="1">
    <citation type="journal article" date="2014" name="Int. J. Syst. Evol. Microbiol.">
        <title>Complete genome sequence of Corynebacterium casei LMG S-19264T (=DSM 44701T), isolated from a smear-ripened cheese.</title>
        <authorList>
            <consortium name="US DOE Joint Genome Institute (JGI-PGF)"/>
            <person name="Walter F."/>
            <person name="Albersmeier A."/>
            <person name="Kalinowski J."/>
            <person name="Ruckert C."/>
        </authorList>
    </citation>
    <scope>NUCLEOTIDE SEQUENCE</scope>
    <source>
        <strain evidence="8">NBRC 108769</strain>
    </source>
</reference>
<dbReference type="SUPFAM" id="SSF141072">
    <property type="entry name" value="CalX-like"/>
    <property type="match status" value="1"/>
</dbReference>